<evidence type="ECO:0000313" key="2">
    <source>
        <dbReference type="Proteomes" id="UP000054359"/>
    </source>
</evidence>
<proteinExistence type="predicted"/>
<dbReference type="Proteomes" id="UP000054359">
    <property type="component" value="Unassembled WGS sequence"/>
</dbReference>
<evidence type="ECO:0000313" key="1">
    <source>
        <dbReference type="EMBL" id="KFM57321.1"/>
    </source>
</evidence>
<dbReference type="AlphaFoldDB" id="A0A087SWT2"/>
<reference evidence="1 2" key="1">
    <citation type="submission" date="2013-11" db="EMBL/GenBank/DDBJ databases">
        <title>Genome sequencing of Stegodyphus mimosarum.</title>
        <authorList>
            <person name="Bechsgaard J."/>
        </authorList>
    </citation>
    <scope>NUCLEOTIDE SEQUENCE [LARGE SCALE GENOMIC DNA]</scope>
</reference>
<dbReference type="EMBL" id="KK112311">
    <property type="protein sequence ID" value="KFM57321.1"/>
    <property type="molecule type" value="Genomic_DNA"/>
</dbReference>
<organism evidence="1 2">
    <name type="scientific">Stegodyphus mimosarum</name>
    <name type="common">African social velvet spider</name>
    <dbReference type="NCBI Taxonomy" id="407821"/>
    <lineage>
        <taxon>Eukaryota</taxon>
        <taxon>Metazoa</taxon>
        <taxon>Ecdysozoa</taxon>
        <taxon>Arthropoda</taxon>
        <taxon>Chelicerata</taxon>
        <taxon>Arachnida</taxon>
        <taxon>Araneae</taxon>
        <taxon>Araneomorphae</taxon>
        <taxon>Entelegynae</taxon>
        <taxon>Eresoidea</taxon>
        <taxon>Eresidae</taxon>
        <taxon>Stegodyphus</taxon>
    </lineage>
</organism>
<feature type="non-terminal residue" evidence="1">
    <location>
        <position position="33"/>
    </location>
</feature>
<sequence length="33" mass="4035">MQKCILQFQLYVSTAFCRSLCYVKFICYYTNQK</sequence>
<protein>
    <submittedName>
        <fullName evidence="1">Uncharacterized protein</fullName>
    </submittedName>
</protein>
<gene>
    <name evidence="1" type="ORF">X975_01676</name>
</gene>
<name>A0A087SWT2_STEMI</name>
<accession>A0A087SWT2</accession>
<keyword evidence="2" id="KW-1185">Reference proteome</keyword>